<organism evidence="1 2">
    <name type="scientific">Desulfoprunum benzoelyticum</name>
    <dbReference type="NCBI Taxonomy" id="1506996"/>
    <lineage>
        <taxon>Bacteria</taxon>
        <taxon>Pseudomonadati</taxon>
        <taxon>Thermodesulfobacteriota</taxon>
        <taxon>Desulfobulbia</taxon>
        <taxon>Desulfobulbales</taxon>
        <taxon>Desulfobulbaceae</taxon>
        <taxon>Desulfoprunum</taxon>
    </lineage>
</organism>
<gene>
    <name evidence="1" type="ORF">HNQ81_000790</name>
</gene>
<sequence>MNQVSDEELKRVIADFLDMGHVDNIVAMFRREPRYYDWTGEILADRRFAVRLGISILFEELKSLQPEELALAVPSLRRALHSEEPLLRGEAVSILGIIGTAEAIELVRSGLADPNPQVREMAALVLDEL</sequence>
<dbReference type="SUPFAM" id="SSF48371">
    <property type="entry name" value="ARM repeat"/>
    <property type="match status" value="1"/>
</dbReference>
<name>A0A840UZU9_9BACT</name>
<dbReference type="Proteomes" id="UP000539642">
    <property type="component" value="Unassembled WGS sequence"/>
</dbReference>
<keyword evidence="2" id="KW-1185">Reference proteome</keyword>
<comment type="caution">
    <text evidence="1">The sequence shown here is derived from an EMBL/GenBank/DDBJ whole genome shotgun (WGS) entry which is preliminary data.</text>
</comment>
<protein>
    <submittedName>
        <fullName evidence="1">HEAT repeat protein</fullName>
    </submittedName>
</protein>
<dbReference type="InterPro" id="IPR011989">
    <property type="entry name" value="ARM-like"/>
</dbReference>
<dbReference type="AlphaFoldDB" id="A0A840UZU9"/>
<dbReference type="RefSeq" id="WP_183348502.1">
    <property type="nucleotide sequence ID" value="NZ_JACHEO010000002.1"/>
</dbReference>
<dbReference type="EMBL" id="JACHEO010000002">
    <property type="protein sequence ID" value="MBB5347080.1"/>
    <property type="molecule type" value="Genomic_DNA"/>
</dbReference>
<dbReference type="Gene3D" id="1.25.10.10">
    <property type="entry name" value="Leucine-rich Repeat Variant"/>
    <property type="match status" value="1"/>
</dbReference>
<dbReference type="InterPro" id="IPR016024">
    <property type="entry name" value="ARM-type_fold"/>
</dbReference>
<proteinExistence type="predicted"/>
<accession>A0A840UZU9</accession>
<dbReference type="Pfam" id="PF13646">
    <property type="entry name" value="HEAT_2"/>
    <property type="match status" value="1"/>
</dbReference>
<evidence type="ECO:0000313" key="1">
    <source>
        <dbReference type="EMBL" id="MBB5347080.1"/>
    </source>
</evidence>
<evidence type="ECO:0000313" key="2">
    <source>
        <dbReference type="Proteomes" id="UP000539642"/>
    </source>
</evidence>
<reference evidence="1 2" key="1">
    <citation type="submission" date="2020-08" db="EMBL/GenBank/DDBJ databases">
        <title>Genomic Encyclopedia of Type Strains, Phase IV (KMG-IV): sequencing the most valuable type-strain genomes for metagenomic binning, comparative biology and taxonomic classification.</title>
        <authorList>
            <person name="Goeker M."/>
        </authorList>
    </citation>
    <scope>NUCLEOTIDE SEQUENCE [LARGE SCALE GENOMIC DNA]</scope>
    <source>
        <strain evidence="1 2">DSM 28570</strain>
    </source>
</reference>